<dbReference type="RefSeq" id="WP_378217296.1">
    <property type="nucleotide sequence ID" value="NZ_JBHRTK010000001.1"/>
</dbReference>
<dbReference type="Gene3D" id="3.40.50.2300">
    <property type="match status" value="1"/>
</dbReference>
<evidence type="ECO:0000259" key="2">
    <source>
        <dbReference type="PROSITE" id="PS50110"/>
    </source>
</evidence>
<feature type="modified residue" description="4-aspartylphosphate" evidence="1">
    <location>
        <position position="67"/>
    </location>
</feature>
<proteinExistence type="predicted"/>
<reference evidence="4" key="1">
    <citation type="journal article" date="2019" name="Int. J. Syst. Evol. Microbiol.">
        <title>The Global Catalogue of Microorganisms (GCM) 10K type strain sequencing project: providing services to taxonomists for standard genome sequencing and annotation.</title>
        <authorList>
            <consortium name="The Broad Institute Genomics Platform"/>
            <consortium name="The Broad Institute Genome Sequencing Center for Infectious Disease"/>
            <person name="Wu L."/>
            <person name="Ma J."/>
        </authorList>
    </citation>
    <scope>NUCLEOTIDE SEQUENCE [LARGE SCALE GENOMIC DNA]</scope>
    <source>
        <strain evidence="4">KCTC 52165</strain>
    </source>
</reference>
<sequence>MIATSPLWEEMMQSVSGSRVLIVEDEYLIASDLASYFENMGAIVVGPVPTVAAAKIRIDEADAAVLDINLGSDRVFRLADELKKRGIPFVFYTGHNDIAIPPRFRGIPRLLKPANRSLVFHALFPQITAEDIDNDDVASVLPKLRLAARLMMGDAEAADRLVASTLERAIHEVKAGNPHGRTEAWLGSMLEAIYRRNGSEFLN</sequence>
<keyword evidence="4" id="KW-1185">Reference proteome</keyword>
<evidence type="ECO:0000256" key="1">
    <source>
        <dbReference type="PROSITE-ProRule" id="PRU00169"/>
    </source>
</evidence>
<evidence type="ECO:0000313" key="3">
    <source>
        <dbReference type="EMBL" id="MFC3204631.1"/>
    </source>
</evidence>
<evidence type="ECO:0000313" key="4">
    <source>
        <dbReference type="Proteomes" id="UP001595583"/>
    </source>
</evidence>
<dbReference type="SUPFAM" id="SSF52172">
    <property type="entry name" value="CheY-like"/>
    <property type="match status" value="1"/>
</dbReference>
<dbReference type="InterPro" id="IPR001789">
    <property type="entry name" value="Sig_transdc_resp-reg_receiver"/>
</dbReference>
<feature type="domain" description="Response regulatory" evidence="2">
    <location>
        <begin position="19"/>
        <end position="127"/>
    </location>
</feature>
<dbReference type="EMBL" id="JBHRTK010000001">
    <property type="protein sequence ID" value="MFC3204631.1"/>
    <property type="molecule type" value="Genomic_DNA"/>
</dbReference>
<dbReference type="SMART" id="SM00448">
    <property type="entry name" value="REC"/>
    <property type="match status" value="1"/>
</dbReference>
<dbReference type="Pfam" id="PF22029">
    <property type="entry name" value="PhyR_sigma2"/>
    <property type="match status" value="1"/>
</dbReference>
<accession>A0ABV7K3R5</accession>
<protein>
    <submittedName>
        <fullName evidence="3">Response regulator</fullName>
    </submittedName>
</protein>
<gene>
    <name evidence="3" type="ORF">ACFOHJ_00160</name>
</gene>
<keyword evidence="1" id="KW-0597">Phosphoprotein</keyword>
<dbReference type="PROSITE" id="PS50110">
    <property type="entry name" value="RESPONSE_REGULATORY"/>
    <property type="match status" value="1"/>
</dbReference>
<dbReference type="InterPro" id="IPR053866">
    <property type="entry name" value="PhyR_sigma2"/>
</dbReference>
<comment type="caution">
    <text evidence="3">The sequence shown here is derived from an EMBL/GenBank/DDBJ whole genome shotgun (WGS) entry which is preliminary data.</text>
</comment>
<organism evidence="3 4">
    <name type="scientific">Aquamicrobium soli</name>
    <dbReference type="NCBI Taxonomy" id="1811518"/>
    <lineage>
        <taxon>Bacteria</taxon>
        <taxon>Pseudomonadati</taxon>
        <taxon>Pseudomonadota</taxon>
        <taxon>Alphaproteobacteria</taxon>
        <taxon>Hyphomicrobiales</taxon>
        <taxon>Phyllobacteriaceae</taxon>
        <taxon>Aquamicrobium</taxon>
    </lineage>
</organism>
<dbReference type="InterPro" id="IPR011006">
    <property type="entry name" value="CheY-like_superfamily"/>
</dbReference>
<dbReference type="Proteomes" id="UP001595583">
    <property type="component" value="Unassembled WGS sequence"/>
</dbReference>
<dbReference type="Gene3D" id="1.10.1740.10">
    <property type="match status" value="1"/>
</dbReference>
<name>A0ABV7K3R5_9HYPH</name>